<organism evidence="16 17">
    <name type="scientific">Mucilaginibacter yixingensis</name>
    <dbReference type="NCBI Taxonomy" id="1295612"/>
    <lineage>
        <taxon>Bacteria</taxon>
        <taxon>Pseudomonadati</taxon>
        <taxon>Bacteroidota</taxon>
        <taxon>Sphingobacteriia</taxon>
        <taxon>Sphingobacteriales</taxon>
        <taxon>Sphingobacteriaceae</taxon>
        <taxon>Mucilaginibacter</taxon>
    </lineage>
</organism>
<dbReference type="PROSITE" id="PS50109">
    <property type="entry name" value="HIS_KIN"/>
    <property type="match status" value="1"/>
</dbReference>
<dbReference type="Pfam" id="PF02518">
    <property type="entry name" value="HATPase_c"/>
    <property type="match status" value="1"/>
</dbReference>
<feature type="modified residue" description="4-aspartylphosphate" evidence="11">
    <location>
        <position position="1146"/>
    </location>
</feature>
<keyword evidence="9" id="KW-0805">Transcription regulation</keyword>
<keyword evidence="5" id="KW-0547">Nucleotide-binding</keyword>
<dbReference type="InterPro" id="IPR004358">
    <property type="entry name" value="Sig_transdc_His_kin-like_C"/>
</dbReference>
<dbReference type="Gene3D" id="3.30.565.10">
    <property type="entry name" value="Histidine kinase-like ATPase, C-terminal domain"/>
    <property type="match status" value="1"/>
</dbReference>
<evidence type="ECO:0000259" key="13">
    <source>
        <dbReference type="PROSITE" id="PS01124"/>
    </source>
</evidence>
<evidence type="ECO:0000256" key="3">
    <source>
        <dbReference type="ARBA" id="ARBA00022553"/>
    </source>
</evidence>
<dbReference type="SMART" id="SM00388">
    <property type="entry name" value="HisKA"/>
    <property type="match status" value="1"/>
</dbReference>
<dbReference type="SUPFAM" id="SSF47384">
    <property type="entry name" value="Homodimeric domain of signal transducing histidine kinase"/>
    <property type="match status" value="1"/>
</dbReference>
<dbReference type="GO" id="GO:0000155">
    <property type="term" value="F:phosphorelay sensor kinase activity"/>
    <property type="evidence" value="ECO:0007669"/>
    <property type="project" value="InterPro"/>
</dbReference>
<dbReference type="InterPro" id="IPR001789">
    <property type="entry name" value="Sig_transdc_resp-reg_receiver"/>
</dbReference>
<keyword evidence="4" id="KW-0808">Transferase</keyword>
<dbReference type="SUPFAM" id="SSF55874">
    <property type="entry name" value="ATPase domain of HSP90 chaperone/DNA topoisomerase II/histidine kinase"/>
    <property type="match status" value="1"/>
</dbReference>
<dbReference type="Pfam" id="PF07495">
    <property type="entry name" value="Y_Y_Y"/>
    <property type="match status" value="1"/>
</dbReference>
<dbReference type="Pfam" id="PF12833">
    <property type="entry name" value="HTH_18"/>
    <property type="match status" value="1"/>
</dbReference>
<dbReference type="InterPro" id="IPR011123">
    <property type="entry name" value="Y_Y_Y"/>
</dbReference>
<dbReference type="SMART" id="SM00448">
    <property type="entry name" value="REC"/>
    <property type="match status" value="1"/>
</dbReference>
<dbReference type="Pfam" id="PF00512">
    <property type="entry name" value="HisKA"/>
    <property type="match status" value="1"/>
</dbReference>
<dbReference type="Gene3D" id="1.10.10.60">
    <property type="entry name" value="Homeodomain-like"/>
    <property type="match status" value="1"/>
</dbReference>
<dbReference type="Proteomes" id="UP000244168">
    <property type="component" value="Unassembled WGS sequence"/>
</dbReference>
<dbReference type="Gene3D" id="2.60.40.10">
    <property type="entry name" value="Immunoglobulins"/>
    <property type="match status" value="1"/>
</dbReference>
<dbReference type="FunFam" id="2.60.40.10:FF:000791">
    <property type="entry name" value="Two-component system sensor histidine kinase/response regulator"/>
    <property type="match status" value="1"/>
</dbReference>
<dbReference type="FunFam" id="3.30.565.10:FF:000037">
    <property type="entry name" value="Hybrid sensor histidine kinase/response regulator"/>
    <property type="match status" value="1"/>
</dbReference>
<evidence type="ECO:0000256" key="2">
    <source>
        <dbReference type="ARBA" id="ARBA00012438"/>
    </source>
</evidence>
<dbReference type="PRINTS" id="PR00344">
    <property type="entry name" value="BCTRLSENSOR"/>
</dbReference>
<evidence type="ECO:0000256" key="4">
    <source>
        <dbReference type="ARBA" id="ARBA00022679"/>
    </source>
</evidence>
<proteinExistence type="predicted"/>
<dbReference type="InterPro" id="IPR003661">
    <property type="entry name" value="HisK_dim/P_dom"/>
</dbReference>
<dbReference type="InterPro" id="IPR011110">
    <property type="entry name" value="Reg_prop"/>
</dbReference>
<dbReference type="PANTHER" id="PTHR43547:SF2">
    <property type="entry name" value="HYBRID SIGNAL TRANSDUCTION HISTIDINE KINASE C"/>
    <property type="match status" value="1"/>
</dbReference>
<dbReference type="InterPro" id="IPR036097">
    <property type="entry name" value="HisK_dim/P_sf"/>
</dbReference>
<evidence type="ECO:0000256" key="1">
    <source>
        <dbReference type="ARBA" id="ARBA00000085"/>
    </source>
</evidence>
<dbReference type="InterPro" id="IPR011006">
    <property type="entry name" value="CheY-like_superfamily"/>
</dbReference>
<evidence type="ECO:0000313" key="16">
    <source>
        <dbReference type="EMBL" id="PTQ93969.1"/>
    </source>
</evidence>
<dbReference type="PROSITE" id="PS50110">
    <property type="entry name" value="RESPONSE_REGULATORY"/>
    <property type="match status" value="1"/>
</dbReference>
<dbReference type="Pfam" id="PF07494">
    <property type="entry name" value="Reg_prop"/>
    <property type="match status" value="4"/>
</dbReference>
<keyword evidence="10" id="KW-0804">Transcription</keyword>
<evidence type="ECO:0000256" key="11">
    <source>
        <dbReference type="PROSITE-ProRule" id="PRU00169"/>
    </source>
</evidence>
<evidence type="ECO:0000259" key="15">
    <source>
        <dbReference type="PROSITE" id="PS50110"/>
    </source>
</evidence>
<keyword evidence="8" id="KW-0902">Two-component regulatory system</keyword>
<sequence>MAVAILFCTQYAGGQEHRLYFDSFKVKDGLPDNSVVSLTQDSGGYVWAVTRHGLSRYDGVSFKNFKHDDSDEGSISSDESLGSVITDRLGRIWVTSNGLELYHPENESFQKIPVVVPGLKTIYFDSRNRLYLGGIGCLKYLEGKNLQTSGIIDLGLDKNTLVRVICEDDQHNLLVGTTKGLFKINFLRQRPNSPAKAVLVNRLDISDITTVAQDKHHNLWIGTRTNGLYHYDYKTGIFSPFTKDSSPDKTLIGSHIRKIIVAKNGTLWIGTQEGLSILNIDKQRFYNFQYDPADQHSLSQNSIYDIFQDKAGSIWIGTYFGGLNVVHPEGAPFTVFQNNAYKNSISSNIISTITQDAHHNLWIGTEAGGVNFWDKQTGRFTVFRNNVADKTSLSSNLVKAIAIDQQGDVYIGTSTGGLNIYHPSDGRFENFWYSRQKTIPGVSGDDVRCLLITHQNEVLVGTSTGVKIFLKNERRFIAVNANNTEQLWVNTLFEDKDHTIWAGTSNGLYQMTKGGQMKRMDFFDSATQHRPLAFNINCMQQDNLGRLWVGTYYKGLLLLDQPKHSFHAITTREGLAGNNVLGILADTHNNLWISTNDGLSKFDVLHGRFQNLKTEDGLPDNQFNKGSYYKQNDSTFYFGTYNGLINFNPAMITQNQAPPKVVFSSIKLFNQPLKIKQQHELLKGDLSYERELTFKYNQNVFTVGFAALNFIKSSKNRYAYRLTGFDHDWNYVDQPAATYTNLAAGDYQLQVKAANNDGVWNQQPAVLYIHVLPAPWKTWWAYVIYLIIAVIIMAYIRRFLRARMQLRQELFRERIEAEQEKKSHQRQLDFFTDISHEIRTPLTLILGPAERLAAIKIDNKNARQYIDSIENNANRLYKLVTELLDFRKAGANQLHLYPTEEDLIKFLKEIFCAFQSSAEIKDINFQFNAQAIPLTVCFDRDQLEKVFNNLFINALKFTPAGGSIKVSVHENTTDNQVEVVVEDNGKGIRPEDIDRIFDTFYQAESSAGTGIGLALSKRLVELHEGTISVLSKAAIDGQGGFTAFTVKLPLGKEHITNDQVVLNDSLPQHDFTFLGSEPNEEPAEEEALPSSQRAGNRSILLVEDNDEVREFIRQSLENDYQVIEAKNGQEGLSYATRLIPDLIISDVMMPVMDGLELCSRIKADIRTSHIPVILLTAKAAPVHHIHGLQHGADAYITKPFSTQALHLNIHNMLTLISAQQRKYSERLSLPPLPLHHQESEDEKLLYKLQEIIQNNIDNPELDLTTLTRELGMSKSVLYKKFSALTNQSLNNFIKTERLKKAVKLFKEGETSVIAAAVKVGFNDVKYFSKEFKKLYNVTPNEYLNGGSE</sequence>
<dbReference type="EC" id="2.7.13.3" evidence="2"/>
<evidence type="ECO:0000256" key="9">
    <source>
        <dbReference type="ARBA" id="ARBA00023015"/>
    </source>
</evidence>
<dbReference type="SUPFAM" id="SSF52172">
    <property type="entry name" value="CheY-like"/>
    <property type="match status" value="1"/>
</dbReference>
<dbReference type="GO" id="GO:0043565">
    <property type="term" value="F:sequence-specific DNA binding"/>
    <property type="evidence" value="ECO:0007669"/>
    <property type="project" value="InterPro"/>
</dbReference>
<dbReference type="Gene3D" id="3.40.50.2300">
    <property type="match status" value="1"/>
</dbReference>
<dbReference type="PANTHER" id="PTHR43547">
    <property type="entry name" value="TWO-COMPONENT HISTIDINE KINASE"/>
    <property type="match status" value="1"/>
</dbReference>
<comment type="catalytic activity">
    <reaction evidence="1">
        <text>ATP + protein L-histidine = ADP + protein N-phospho-L-histidine.</text>
        <dbReference type="EC" id="2.7.13.3"/>
    </reaction>
</comment>
<gene>
    <name evidence="16" type="ORF">C8P68_10726</name>
</gene>
<keyword evidence="12" id="KW-0812">Transmembrane</keyword>
<keyword evidence="12" id="KW-0472">Membrane</keyword>
<dbReference type="RefSeq" id="WP_170113660.1">
    <property type="nucleotide sequence ID" value="NZ_CP160205.1"/>
</dbReference>
<evidence type="ECO:0000313" key="17">
    <source>
        <dbReference type="Proteomes" id="UP000244168"/>
    </source>
</evidence>
<keyword evidence="3 11" id="KW-0597">Phosphoprotein</keyword>
<evidence type="ECO:0000259" key="14">
    <source>
        <dbReference type="PROSITE" id="PS50109"/>
    </source>
</evidence>
<dbReference type="PROSITE" id="PS01124">
    <property type="entry name" value="HTH_ARAC_FAMILY_2"/>
    <property type="match status" value="1"/>
</dbReference>
<dbReference type="InterPro" id="IPR003594">
    <property type="entry name" value="HATPase_dom"/>
</dbReference>
<keyword evidence="17" id="KW-1185">Reference proteome</keyword>
<evidence type="ECO:0000256" key="10">
    <source>
        <dbReference type="ARBA" id="ARBA00023163"/>
    </source>
</evidence>
<evidence type="ECO:0000256" key="5">
    <source>
        <dbReference type="ARBA" id="ARBA00022741"/>
    </source>
</evidence>
<accession>A0A2T5J651</accession>
<dbReference type="InterPro" id="IPR009057">
    <property type="entry name" value="Homeodomain-like_sf"/>
</dbReference>
<dbReference type="SMART" id="SM00342">
    <property type="entry name" value="HTH_ARAC"/>
    <property type="match status" value="1"/>
</dbReference>
<dbReference type="Gene3D" id="2.130.10.10">
    <property type="entry name" value="YVTN repeat-like/Quinoprotein amine dehydrogenase"/>
    <property type="match status" value="2"/>
</dbReference>
<dbReference type="InterPro" id="IPR018060">
    <property type="entry name" value="HTH_AraC"/>
</dbReference>
<feature type="domain" description="HTH araC/xylS-type" evidence="13">
    <location>
        <begin position="1246"/>
        <end position="1345"/>
    </location>
</feature>
<dbReference type="CDD" id="cd17574">
    <property type="entry name" value="REC_OmpR"/>
    <property type="match status" value="1"/>
</dbReference>
<dbReference type="EMBL" id="QAOQ01000007">
    <property type="protein sequence ID" value="PTQ93969.1"/>
    <property type="molecule type" value="Genomic_DNA"/>
</dbReference>
<keyword evidence="12" id="KW-1133">Transmembrane helix</keyword>
<evidence type="ECO:0000256" key="12">
    <source>
        <dbReference type="SAM" id="Phobius"/>
    </source>
</evidence>
<comment type="caution">
    <text evidence="16">The sequence shown here is derived from an EMBL/GenBank/DDBJ whole genome shotgun (WGS) entry which is preliminary data.</text>
</comment>
<dbReference type="Gene3D" id="1.10.287.130">
    <property type="match status" value="1"/>
</dbReference>
<reference evidence="16 17" key="1">
    <citation type="submission" date="2018-04" db="EMBL/GenBank/DDBJ databases">
        <title>Genomic Encyclopedia of Archaeal and Bacterial Type Strains, Phase II (KMG-II): from individual species to whole genera.</title>
        <authorList>
            <person name="Goeker M."/>
        </authorList>
    </citation>
    <scope>NUCLEOTIDE SEQUENCE [LARGE SCALE GENOMIC DNA]</scope>
    <source>
        <strain evidence="16 17">DSM 26809</strain>
    </source>
</reference>
<evidence type="ECO:0000256" key="8">
    <source>
        <dbReference type="ARBA" id="ARBA00023012"/>
    </source>
</evidence>
<dbReference type="InterPro" id="IPR013783">
    <property type="entry name" value="Ig-like_fold"/>
</dbReference>
<dbReference type="SUPFAM" id="SSF46689">
    <property type="entry name" value="Homeodomain-like"/>
    <property type="match status" value="1"/>
</dbReference>
<keyword evidence="7" id="KW-0067">ATP-binding</keyword>
<dbReference type="SUPFAM" id="SSF63829">
    <property type="entry name" value="Calcium-dependent phosphotriesterase"/>
    <property type="match status" value="3"/>
</dbReference>
<feature type="domain" description="Response regulatory" evidence="15">
    <location>
        <begin position="1098"/>
        <end position="1213"/>
    </location>
</feature>
<protein>
    <recommendedName>
        <fullName evidence="2">histidine kinase</fullName>
        <ecNumber evidence="2">2.7.13.3</ecNumber>
    </recommendedName>
</protein>
<dbReference type="GO" id="GO:0003700">
    <property type="term" value="F:DNA-binding transcription factor activity"/>
    <property type="evidence" value="ECO:0007669"/>
    <property type="project" value="InterPro"/>
</dbReference>
<dbReference type="Pfam" id="PF00072">
    <property type="entry name" value="Response_reg"/>
    <property type="match status" value="1"/>
</dbReference>
<feature type="domain" description="Histidine kinase" evidence="14">
    <location>
        <begin position="833"/>
        <end position="1052"/>
    </location>
</feature>
<dbReference type="GO" id="GO:0005524">
    <property type="term" value="F:ATP binding"/>
    <property type="evidence" value="ECO:0007669"/>
    <property type="project" value="UniProtKB-KW"/>
</dbReference>
<name>A0A2T5J651_9SPHI</name>
<dbReference type="SMART" id="SM00387">
    <property type="entry name" value="HATPase_c"/>
    <property type="match status" value="1"/>
</dbReference>
<dbReference type="InterPro" id="IPR015943">
    <property type="entry name" value="WD40/YVTN_repeat-like_dom_sf"/>
</dbReference>
<evidence type="ECO:0000256" key="7">
    <source>
        <dbReference type="ARBA" id="ARBA00022840"/>
    </source>
</evidence>
<dbReference type="InterPro" id="IPR036890">
    <property type="entry name" value="HATPase_C_sf"/>
</dbReference>
<evidence type="ECO:0000256" key="6">
    <source>
        <dbReference type="ARBA" id="ARBA00022777"/>
    </source>
</evidence>
<feature type="transmembrane region" description="Helical" evidence="12">
    <location>
        <begin position="779"/>
        <end position="796"/>
    </location>
</feature>
<dbReference type="InterPro" id="IPR005467">
    <property type="entry name" value="His_kinase_dom"/>
</dbReference>
<keyword evidence="6 16" id="KW-0418">Kinase</keyword>
<dbReference type="CDD" id="cd00082">
    <property type="entry name" value="HisKA"/>
    <property type="match status" value="1"/>
</dbReference>